<sequence length="105" mass="12064">MEILMTSITHLPEILLAVMTVLGGQKGYEVYRKKKWSNGGRDRRSSIMVNNSFCQSDRDFIKGCFENQTKEMGMAMKNDRLVLIGELKDFIRSDGESTRVAVRER</sequence>
<protein>
    <submittedName>
        <fullName evidence="1">Uncharacterized protein</fullName>
    </submittedName>
</protein>
<comment type="caution">
    <text evidence="1">The sequence shown here is derived from an EMBL/GenBank/DDBJ whole genome shotgun (WGS) entry which is preliminary data.</text>
</comment>
<accession>A0A0F9BXM7</accession>
<reference evidence="1" key="1">
    <citation type="journal article" date="2015" name="Nature">
        <title>Complex archaea that bridge the gap between prokaryotes and eukaryotes.</title>
        <authorList>
            <person name="Spang A."/>
            <person name="Saw J.H."/>
            <person name="Jorgensen S.L."/>
            <person name="Zaremba-Niedzwiedzka K."/>
            <person name="Martijn J."/>
            <person name="Lind A.E."/>
            <person name="van Eijk R."/>
            <person name="Schleper C."/>
            <person name="Guy L."/>
            <person name="Ettema T.J."/>
        </authorList>
    </citation>
    <scope>NUCLEOTIDE SEQUENCE</scope>
</reference>
<dbReference type="EMBL" id="LAZR01047058">
    <property type="protein sequence ID" value="KKK95104.1"/>
    <property type="molecule type" value="Genomic_DNA"/>
</dbReference>
<organism evidence="1">
    <name type="scientific">marine sediment metagenome</name>
    <dbReference type="NCBI Taxonomy" id="412755"/>
    <lineage>
        <taxon>unclassified sequences</taxon>
        <taxon>metagenomes</taxon>
        <taxon>ecological metagenomes</taxon>
    </lineage>
</organism>
<dbReference type="AlphaFoldDB" id="A0A0F9BXM7"/>
<name>A0A0F9BXM7_9ZZZZ</name>
<proteinExistence type="predicted"/>
<gene>
    <name evidence="1" type="ORF">LCGC14_2676170</name>
</gene>
<evidence type="ECO:0000313" key="1">
    <source>
        <dbReference type="EMBL" id="KKK95104.1"/>
    </source>
</evidence>